<proteinExistence type="predicted"/>
<dbReference type="EMBL" id="GGFL01012557">
    <property type="protein sequence ID" value="MBW76735.1"/>
    <property type="molecule type" value="Transcribed_RNA"/>
</dbReference>
<protein>
    <submittedName>
        <fullName evidence="1">Putative secreted protein</fullName>
    </submittedName>
</protein>
<reference evidence="1" key="1">
    <citation type="submission" date="2018-01" db="EMBL/GenBank/DDBJ databases">
        <title>An insight into the sialome of Amazonian anophelines.</title>
        <authorList>
            <person name="Ribeiro J.M."/>
            <person name="Scarpassa V."/>
            <person name="Calvo E."/>
        </authorList>
    </citation>
    <scope>NUCLEOTIDE SEQUENCE</scope>
</reference>
<name>A0A2M4DGT3_ANODA</name>
<sequence>MKLVCLFIMEQFNAVPAIPLLSIWWDDRFGMFCLECVHVFINSLTRLHGGLGIRHQCHSYTTTPFRRQLAGGL</sequence>
<accession>A0A2M4DGT3</accession>
<dbReference type="AlphaFoldDB" id="A0A2M4DGT3"/>
<organism evidence="1">
    <name type="scientific">Anopheles darlingi</name>
    <name type="common">Mosquito</name>
    <dbReference type="NCBI Taxonomy" id="43151"/>
    <lineage>
        <taxon>Eukaryota</taxon>
        <taxon>Metazoa</taxon>
        <taxon>Ecdysozoa</taxon>
        <taxon>Arthropoda</taxon>
        <taxon>Hexapoda</taxon>
        <taxon>Insecta</taxon>
        <taxon>Pterygota</taxon>
        <taxon>Neoptera</taxon>
        <taxon>Endopterygota</taxon>
        <taxon>Diptera</taxon>
        <taxon>Nematocera</taxon>
        <taxon>Culicoidea</taxon>
        <taxon>Culicidae</taxon>
        <taxon>Anophelinae</taxon>
        <taxon>Anopheles</taxon>
    </lineage>
</organism>
<evidence type="ECO:0000313" key="1">
    <source>
        <dbReference type="EMBL" id="MBW76735.1"/>
    </source>
</evidence>